<dbReference type="InterPro" id="IPR025312">
    <property type="entry name" value="DUF4216"/>
</dbReference>
<feature type="domain" description="Transposase-associated" evidence="4">
    <location>
        <begin position="5"/>
        <end position="79"/>
    </location>
</feature>
<dbReference type="Proteomes" id="UP001234989">
    <property type="component" value="Chromosome 9"/>
</dbReference>
<evidence type="ECO:0000313" key="7">
    <source>
        <dbReference type="Proteomes" id="UP001234989"/>
    </source>
</evidence>
<dbReference type="Pfam" id="PF13963">
    <property type="entry name" value="Transpos_assoc"/>
    <property type="match status" value="1"/>
</dbReference>
<proteinExistence type="predicted"/>
<feature type="region of interest" description="Disordered" evidence="1">
    <location>
        <begin position="1071"/>
        <end position="1096"/>
    </location>
</feature>
<dbReference type="InterPro" id="IPR004242">
    <property type="entry name" value="Transposase_21"/>
</dbReference>
<organism evidence="6 7">
    <name type="scientific">Solanum verrucosum</name>
    <dbReference type="NCBI Taxonomy" id="315347"/>
    <lineage>
        <taxon>Eukaryota</taxon>
        <taxon>Viridiplantae</taxon>
        <taxon>Streptophyta</taxon>
        <taxon>Embryophyta</taxon>
        <taxon>Tracheophyta</taxon>
        <taxon>Spermatophyta</taxon>
        <taxon>Magnoliopsida</taxon>
        <taxon>eudicotyledons</taxon>
        <taxon>Gunneridae</taxon>
        <taxon>Pentapetalae</taxon>
        <taxon>asterids</taxon>
        <taxon>lamiids</taxon>
        <taxon>Solanales</taxon>
        <taxon>Solanaceae</taxon>
        <taxon>Solanoideae</taxon>
        <taxon>Solaneae</taxon>
        <taxon>Solanum</taxon>
    </lineage>
</organism>
<dbReference type="PANTHER" id="PTHR10775:SF158">
    <property type="entry name" value="TNP2-LIKE TRANSPOSON PROTEIN"/>
    <property type="match status" value="1"/>
</dbReference>
<dbReference type="Pfam" id="PF20167">
    <property type="entry name" value="Transposase_32"/>
    <property type="match status" value="1"/>
</dbReference>
<evidence type="ECO:0000313" key="6">
    <source>
        <dbReference type="EMBL" id="WMV45555.1"/>
    </source>
</evidence>
<dbReference type="Pfam" id="PF02992">
    <property type="entry name" value="Transposase_21"/>
    <property type="match status" value="1"/>
</dbReference>
<feature type="domain" description="DUF4218" evidence="3">
    <location>
        <begin position="699"/>
        <end position="811"/>
    </location>
</feature>
<dbReference type="InterPro" id="IPR025452">
    <property type="entry name" value="DUF4218"/>
</dbReference>
<name>A0AAF0UGY7_SOLVR</name>
<dbReference type="EMBL" id="CP133620">
    <property type="protein sequence ID" value="WMV45555.1"/>
    <property type="molecule type" value="Genomic_DNA"/>
</dbReference>
<feature type="domain" description="Putative plant transposon protein" evidence="5">
    <location>
        <begin position="1724"/>
        <end position="1841"/>
    </location>
</feature>
<accession>A0AAF0UGY7</accession>
<dbReference type="PANTHER" id="PTHR10775">
    <property type="entry name" value="OS08G0208400 PROTEIN"/>
    <property type="match status" value="1"/>
</dbReference>
<feature type="domain" description="DUF4216" evidence="2">
    <location>
        <begin position="969"/>
        <end position="1041"/>
    </location>
</feature>
<evidence type="ECO:0000259" key="2">
    <source>
        <dbReference type="Pfam" id="PF13952"/>
    </source>
</evidence>
<evidence type="ECO:0000256" key="1">
    <source>
        <dbReference type="SAM" id="MobiDB-lite"/>
    </source>
</evidence>
<protein>
    <submittedName>
        <fullName evidence="6">Uncharacterized protein</fullName>
    </submittedName>
</protein>
<evidence type="ECO:0000259" key="4">
    <source>
        <dbReference type="Pfam" id="PF13963"/>
    </source>
</evidence>
<gene>
    <name evidence="6" type="ORF">MTR67_038940</name>
</gene>
<evidence type="ECO:0000259" key="5">
    <source>
        <dbReference type="Pfam" id="PF20167"/>
    </source>
</evidence>
<dbReference type="InterPro" id="IPR046796">
    <property type="entry name" value="Transposase_32_dom"/>
</dbReference>
<sequence length="1865" mass="214263">MAPDKKWMQLIHNRLDDAYIHGVEIFLNYTFTRLREANEIRCPCVKCCNAVSRTREIVRSHLIVHGIIQNYTFWYHHGETIGETEEPDSESVNDDDKIGEDHEEDEIHDILTDLHPFYNVDNMNIGDDDVLEEEPNPEAKRFYSLLKDFDQPLYEGSKLSKLSTLVKLLHIKSIGRWSNNSFNMLLKMLKKDLLPDKSNLPDSYYEARKLIKSLGLSYDRIDACRNDCMLYWKNDKFVDSCKICGASRWKEDKHNGESKIKKGKKIPYKILRYFPLKTRLQRLFMSSKTSPLMRWHHENKANDGIMRHPIDSKAWKKFDELHQSFAMEPRNVRLGLASDGFQPFGCSRTPYSIWPVVLIPYNLPPWLCMKQENFILSMLIPDPGSPGDAIDVYLQRLIDELKELWETGVCTFDASIKRNFTLHAALLWTINDFPAYGNLSGWSTKGKLACPCCNRETFSKRLTNGKKQCYMGHRRFLPLNHKWRNDKKSFDGTAEWGLPPNTLSGEDTLDQVADLDGLPLTNDQKKKIKVSHDSRGDNWNKKSIFFDLPYWKTLLLRHNLDVMHIEKNICDNILGTILNIKGKTKDTLSSRLDLQELKIMKELHPKRNGEKYDLLTACFTLSPEEKHKFLSFLKDLKVPDGFSSNISHCINMKDHKISGLKSHDCHVLLQHLIPLAIRSMLCIEVREPLIELSLFFNLLGAKCLKLEELEQIEAQIPETLCKLEKVFIPAFFDVMEHLPIHLANEAMIGGPVQYRSMYPVERWLYFLKLFIRNRSCVEGSIAEGYIANEFTTLCSRYLHTMETKFNLLERNYDGGALESDGGLMIFCQPGRALKGGKTQLLNLKELEQAHIYILKNCDEVQPFLEEFSQIPGDSSGKNSDRQFISWFKGKIEGLSKHDESKKMADLLTLSRGPMKYVTRFKGYIINGYRFHVQDYDKGLRTQNCGIVVAGETDEEGKIIDYYGDLTDILELQFIGGRRLVLFRCMWFDVYDNERGVKMDEYDFVSVNPQRFLKTDEPFVLANQASQVFYARDHSNKGWNVVRKFLPRDTFDDMQKNDNDFEDLHYSIDRKRKRTHPEKEIRHNSTSGGFVKESTVRGSVEKRTMVGNNKGLNSATYTQNVVAQKINVVPPGFDALEDETSFPNDDLEVMQETVTSKPAKENGQNIISACSVKGSNVVQRTSIGKNYCVPSSDKNELAQNKNLMQPGFDPIEVDSFFPRDDLEVMGRGNRFTSLSSVREGIEKRIMIENNKGLNSAIYDQNVIPQKTNVVCPDFDAIEVETSFPHDDYEVMQENMRSIPGKENRKNITSVGSARGSIFVQRTSIGKSKGYSVVSSDMNVPASNKIIRQPNFNPIEHDTSFPHDDLEAMQEALRSKSDPMEDDLTLPQDEVEVMQDTQISKEGSCEVDRIKKVRGPNLCKVVTGLKPGEKLRVTFYHNRVVGDHHALFSRHLGSLVRDRNMCPLRVHSWTDIEEAKLEHMWGAVTEKFDSDDMIGHRDHVLKHMRRLWNNWRGSLHMNMKSKPLREVLKDVPEGVDKSDWEWLVKDHFLSAKFKGGKHGNPPDMATIFFETRKKDNKLLEPETNQKYEEIQELLQVEPSLTNIEVVERCFGPQSKSHVVGFGGGITSKDLKGGSSAKAALLEQLNRAELRSKRLNDPSRIRTSPTTTPSPALAHVVILAPPVQGPPPRSMNRLKIEGLRTIIEEKRLSTDGVIDRYSKIKSCLRSHKFQIFPKPHGPYIPSCVREFYSAYSALIPQGKKPVAKFKPHMIRTKTLENMKRWLAPLITEGTPKWLEIREPIEKKDLNIVARFWFGFINITIMTSQNESILRHAKVACLGCIIDEMRDEKKDVEVIPTSSTDFRRIEAEY</sequence>
<feature type="non-terminal residue" evidence="6">
    <location>
        <position position="1865"/>
    </location>
</feature>
<evidence type="ECO:0000259" key="3">
    <source>
        <dbReference type="Pfam" id="PF13960"/>
    </source>
</evidence>
<reference evidence="6" key="1">
    <citation type="submission" date="2023-08" db="EMBL/GenBank/DDBJ databases">
        <title>A de novo genome assembly of Solanum verrucosum Schlechtendal, a Mexican diploid species geographically isolated from the other diploid A-genome species in potato relatives.</title>
        <authorList>
            <person name="Hosaka K."/>
        </authorList>
    </citation>
    <scope>NUCLEOTIDE SEQUENCE</scope>
    <source>
        <tissue evidence="6">Young leaves</tissue>
    </source>
</reference>
<dbReference type="Pfam" id="PF13960">
    <property type="entry name" value="DUF4218"/>
    <property type="match status" value="1"/>
</dbReference>
<dbReference type="Pfam" id="PF13952">
    <property type="entry name" value="DUF4216"/>
    <property type="match status" value="1"/>
</dbReference>
<keyword evidence="7" id="KW-1185">Reference proteome</keyword>
<dbReference type="InterPro" id="IPR029480">
    <property type="entry name" value="Transpos_assoc"/>
</dbReference>